<dbReference type="RefSeq" id="WP_061114588.1">
    <property type="nucleotide sequence ID" value="NZ_CP185991.1"/>
</dbReference>
<dbReference type="EMBL" id="NVDU01000046">
    <property type="protein sequence ID" value="PFV28649.1"/>
    <property type="molecule type" value="Genomic_DNA"/>
</dbReference>
<dbReference type="GO" id="GO:0016491">
    <property type="term" value="F:oxidoreductase activity"/>
    <property type="evidence" value="ECO:0007669"/>
    <property type="project" value="UniProtKB-KW"/>
</dbReference>
<keyword evidence="2" id="KW-0732">Signal</keyword>
<dbReference type="PANTHER" id="PTHR13887:SF14">
    <property type="entry name" value="DISULFIDE BOND FORMATION PROTEIN D"/>
    <property type="match status" value="1"/>
</dbReference>
<comment type="caution">
    <text evidence="7">The sequence shown here is derived from an EMBL/GenBank/DDBJ whole genome shotgun (WGS) entry which is preliminary data.</text>
</comment>
<evidence type="ECO:0000256" key="4">
    <source>
        <dbReference type="ARBA" id="ARBA00023157"/>
    </source>
</evidence>
<keyword evidence="3" id="KW-0560">Oxidoreductase</keyword>
<evidence type="ECO:0000313" key="8">
    <source>
        <dbReference type="Proteomes" id="UP000223366"/>
    </source>
</evidence>
<organism evidence="7 8">
    <name type="scientific">Bacillus thuringiensis</name>
    <dbReference type="NCBI Taxonomy" id="1428"/>
    <lineage>
        <taxon>Bacteria</taxon>
        <taxon>Bacillati</taxon>
        <taxon>Bacillota</taxon>
        <taxon>Bacilli</taxon>
        <taxon>Bacillales</taxon>
        <taxon>Bacillaceae</taxon>
        <taxon>Bacillus</taxon>
        <taxon>Bacillus cereus group</taxon>
    </lineage>
</organism>
<evidence type="ECO:0000313" key="7">
    <source>
        <dbReference type="EMBL" id="PFV28649.1"/>
    </source>
</evidence>
<evidence type="ECO:0000256" key="3">
    <source>
        <dbReference type="ARBA" id="ARBA00023002"/>
    </source>
</evidence>
<keyword evidence="4" id="KW-1015">Disulfide bond</keyword>
<feature type="domain" description="Thioredoxin-like fold" evidence="6">
    <location>
        <begin position="48"/>
        <end position="207"/>
    </location>
</feature>
<dbReference type="InterPro" id="IPR036249">
    <property type="entry name" value="Thioredoxin-like_sf"/>
</dbReference>
<dbReference type="PANTHER" id="PTHR13887">
    <property type="entry name" value="GLUTATHIONE S-TRANSFERASE KAPPA"/>
    <property type="match status" value="1"/>
</dbReference>
<dbReference type="AlphaFoldDB" id="A0A9X7GCH6"/>
<dbReference type="Gene3D" id="3.40.30.10">
    <property type="entry name" value="Glutaredoxin"/>
    <property type="match status" value="1"/>
</dbReference>
<evidence type="ECO:0000256" key="1">
    <source>
        <dbReference type="ARBA" id="ARBA00005791"/>
    </source>
</evidence>
<accession>A0A9X7GCH6</accession>
<comment type="similarity">
    <text evidence="1">Belongs to the thioredoxin family. DsbA subfamily.</text>
</comment>
<gene>
    <name evidence="7" type="ORF">COK99_20120</name>
</gene>
<sequence length="237" mass="27060">MKKTFLIFSILAIIFGGLGFYFMSNAQEKKVVHEAKSHKSLTAQINIENQPIIGDPNAPVTMVEFFDLKCPFCLEWKKEVFPKLKEKYIDTHKAKIVFINAPLKQHGKDAYLGALALEAAYKQNPDASILLTDELFSYQKDVDKEWLTKDLIAKGASKINNLDVDKLMRDIEDEQVKQSVEKDRNIAREAHLNSTPTLFINNVRVESIVDDNGKEINSNPFDLNKIDSMIKEELEKK</sequence>
<proteinExistence type="inferred from homology"/>
<dbReference type="Pfam" id="PF13462">
    <property type="entry name" value="Thioredoxin_4"/>
    <property type="match status" value="1"/>
</dbReference>
<keyword evidence="5" id="KW-0676">Redox-active center</keyword>
<dbReference type="Proteomes" id="UP000223366">
    <property type="component" value="Unassembled WGS sequence"/>
</dbReference>
<evidence type="ECO:0000259" key="6">
    <source>
        <dbReference type="Pfam" id="PF13462"/>
    </source>
</evidence>
<dbReference type="SUPFAM" id="SSF52833">
    <property type="entry name" value="Thioredoxin-like"/>
    <property type="match status" value="1"/>
</dbReference>
<name>A0A9X7GCH6_BACTU</name>
<dbReference type="InterPro" id="IPR012336">
    <property type="entry name" value="Thioredoxin-like_fold"/>
</dbReference>
<evidence type="ECO:0000256" key="5">
    <source>
        <dbReference type="ARBA" id="ARBA00023284"/>
    </source>
</evidence>
<evidence type="ECO:0000256" key="2">
    <source>
        <dbReference type="ARBA" id="ARBA00022729"/>
    </source>
</evidence>
<protein>
    <recommendedName>
        <fullName evidence="6">Thioredoxin-like fold domain-containing protein</fullName>
    </recommendedName>
</protein>
<reference evidence="7 8" key="1">
    <citation type="submission" date="2017-09" db="EMBL/GenBank/DDBJ databases">
        <title>Large-scale bioinformatics analysis of Bacillus genomes uncovers conserved roles of natural products in bacterial physiology.</title>
        <authorList>
            <consortium name="Agbiome Team Llc"/>
            <person name="Bleich R.M."/>
            <person name="Grubbs K.J."/>
            <person name="Santa Maria K.C."/>
            <person name="Allen S.E."/>
            <person name="Farag S."/>
            <person name="Shank E.A."/>
            <person name="Bowers A."/>
        </authorList>
    </citation>
    <scope>NUCLEOTIDE SEQUENCE [LARGE SCALE GENOMIC DNA]</scope>
    <source>
        <strain evidence="7 8">AFS060060</strain>
    </source>
</reference>